<name>A0AA42BQK4_9BACI</name>
<evidence type="ECO:0000313" key="2">
    <source>
        <dbReference type="Proteomes" id="UP001156102"/>
    </source>
</evidence>
<accession>A0AA42BQK4</accession>
<dbReference type="PANTHER" id="PTHR34817:SF2">
    <property type="entry name" value="NUCLEOTIDYLTRANSFERASE"/>
    <property type="match status" value="1"/>
</dbReference>
<dbReference type="InterPro" id="IPR018775">
    <property type="entry name" value="RlaP"/>
</dbReference>
<evidence type="ECO:0000313" key="1">
    <source>
        <dbReference type="EMBL" id="MCP8969491.1"/>
    </source>
</evidence>
<dbReference type="RefSeq" id="WP_254759413.1">
    <property type="nucleotide sequence ID" value="NZ_JANCLT010000006.1"/>
</dbReference>
<dbReference type="EMBL" id="JANCLT010000006">
    <property type="protein sequence ID" value="MCP8969491.1"/>
    <property type="molecule type" value="Genomic_DNA"/>
</dbReference>
<sequence length="260" mass="30076">MREQIAAELRRIEEEDGVKVLYAVESGSRAWGFAAPDSDYDVRFLYVHPVEWYLSIDSRRDVIERPVSEQLDISGWDLQKALRLLLKSNPALIEWLRSPIVYEETYSTAEQLRQISSSYISTKASIYHYLHMAKRNFHEYLQGDTVKVKKYLYVLRPILACMWLEREESIPPVPLAELLSALELSEEVRQAADELLAQKQAGETLRSGAQRPVLQRFLAERIAYYEGYTKDLPDAAEVDVRLLNQLFVQALQEIWKPAAL</sequence>
<dbReference type="Proteomes" id="UP001156102">
    <property type="component" value="Unassembled WGS sequence"/>
</dbReference>
<reference evidence="1" key="1">
    <citation type="submission" date="2022-07" db="EMBL/GenBank/DDBJ databases">
        <authorList>
            <person name="Li W.-J."/>
            <person name="Deng Q.-Q."/>
        </authorList>
    </citation>
    <scope>NUCLEOTIDE SEQUENCE</scope>
    <source>
        <strain evidence="1">SYSU M60031</strain>
    </source>
</reference>
<protein>
    <submittedName>
        <fullName evidence="1">Nucleotidyltransferase domain-containing protein</fullName>
    </submittedName>
</protein>
<dbReference type="PANTHER" id="PTHR34817">
    <property type="entry name" value="NUCLEOTIDYLTRANSFERASE"/>
    <property type="match status" value="1"/>
</dbReference>
<gene>
    <name evidence="1" type="ORF">NK662_13225</name>
</gene>
<proteinExistence type="predicted"/>
<keyword evidence="2" id="KW-1185">Reference proteome</keyword>
<organism evidence="1 2">
    <name type="scientific">Ectobacillus ponti</name>
    <dbReference type="NCBI Taxonomy" id="2961894"/>
    <lineage>
        <taxon>Bacteria</taxon>
        <taxon>Bacillati</taxon>
        <taxon>Bacillota</taxon>
        <taxon>Bacilli</taxon>
        <taxon>Bacillales</taxon>
        <taxon>Bacillaceae</taxon>
        <taxon>Ectobacillus</taxon>
    </lineage>
</organism>
<dbReference type="Pfam" id="PF10127">
    <property type="entry name" value="RlaP"/>
    <property type="match status" value="1"/>
</dbReference>
<comment type="caution">
    <text evidence="1">The sequence shown here is derived from an EMBL/GenBank/DDBJ whole genome shotgun (WGS) entry which is preliminary data.</text>
</comment>
<dbReference type="AlphaFoldDB" id="A0AA42BQK4"/>